<dbReference type="Proteomes" id="UP000021369">
    <property type="component" value="Unassembled WGS sequence"/>
</dbReference>
<reference evidence="1 2" key="1">
    <citation type="submission" date="2013-06" db="EMBL/GenBank/DDBJ databases">
        <title>Rumen cellulosomics: divergent fiber-degrading strategies revealed by comparative genome-wide analysis of six Ruminococcal strains.</title>
        <authorList>
            <person name="Dassa B."/>
            <person name="Borovok I."/>
            <person name="Lamed R."/>
            <person name="Flint H."/>
            <person name="Yeoman C.J."/>
            <person name="White B."/>
            <person name="Bayer E.A."/>
        </authorList>
    </citation>
    <scope>NUCLEOTIDE SEQUENCE [LARGE SCALE GENOMIC DNA]</scope>
    <source>
        <strain evidence="1 2">SY3</strain>
    </source>
</reference>
<dbReference type="PANTHER" id="PTHR41248:SF1">
    <property type="entry name" value="NORD PROTEIN"/>
    <property type="match status" value="1"/>
</dbReference>
<evidence type="ECO:0000313" key="2">
    <source>
        <dbReference type="Proteomes" id="UP000021369"/>
    </source>
</evidence>
<keyword evidence="2" id="KW-1185">Reference proteome</keyword>
<dbReference type="PATRIC" id="fig|1341156.4.peg.294"/>
<dbReference type="PANTHER" id="PTHR41248">
    <property type="entry name" value="NORD PROTEIN"/>
    <property type="match status" value="1"/>
</dbReference>
<dbReference type="Gene3D" id="3.40.50.410">
    <property type="entry name" value="von Willebrand factor, type A domain"/>
    <property type="match status" value="1"/>
</dbReference>
<accession>A0A011UK93</accession>
<sequence length="629" mass="71621">MSLMTSEDKRILKLFQSEDNRLKEQEFSRGFTRNDEVCLAFINEGRAFTDGINITVDPAMDKIFSDDNALRKTSEKLGFTETITDRWTALFLTTRAQEIHECLHIIYTQFPPPALRDKRSTDRIRTVVLAMVDNIIEDAYIENIGVSEYPETEVYLRWGRVSHLYADSPEQGTLSEALSFTEDSTGEKSEEINAVEYILDYCAAKLLYTMTEIGEPLIKYAPYIDKVYPLFYEGSLCGTPAKRHEYACMIFDILEQMLPDCIPEFQLLGKMLGGAGTHGISGNSLGGQSSDGQEAEITRRLFTDFVGNMIEFDKNGEIVSQLINDCADEYSEQNDAVMAVVQPYYVTIPGSQTGAAVMHREIKIKEYHPIPDALLEKSYCMTQRQFSRIINNYKRRFERLIHTEVEYTERKKYFGAGISSKDLTDVKKRYWYRTYHEESTPELAVLLMIDGSGSMRGARRNAAVQASVILHEVLESHSIEHCIVEHRAIYDEPLVEHNILLDFNHRTRDKFNIMRLSADHGTREGLSLYWAQRYIENNSSAKNKVIIVISDGLPAHECSTSSYYPPVSTMDTSNATNRISHSETKIVAAALGSDCYSDLKEIYPKTVECSELEKLPAKLLKMVSDELNR</sequence>
<dbReference type="AlphaFoldDB" id="A0A011UK93"/>
<dbReference type="InterPro" id="IPR051928">
    <property type="entry name" value="NorD/CobT"/>
</dbReference>
<dbReference type="EMBL" id="JEOB01000001">
    <property type="protein sequence ID" value="EXM41024.1"/>
    <property type="molecule type" value="Genomic_DNA"/>
</dbReference>
<gene>
    <name evidence="1" type="ORF">RASY3_02845</name>
</gene>
<name>A0A011UK93_RUMAL</name>
<proteinExistence type="predicted"/>
<dbReference type="InterPro" id="IPR036465">
    <property type="entry name" value="vWFA_dom_sf"/>
</dbReference>
<protein>
    <recommendedName>
        <fullName evidence="3">VWFA domain-containing protein</fullName>
    </recommendedName>
</protein>
<evidence type="ECO:0000313" key="1">
    <source>
        <dbReference type="EMBL" id="EXM41024.1"/>
    </source>
</evidence>
<evidence type="ECO:0008006" key="3">
    <source>
        <dbReference type="Google" id="ProtNLM"/>
    </source>
</evidence>
<organism evidence="1 2">
    <name type="scientific">Ruminococcus albus SY3</name>
    <dbReference type="NCBI Taxonomy" id="1341156"/>
    <lineage>
        <taxon>Bacteria</taxon>
        <taxon>Bacillati</taxon>
        <taxon>Bacillota</taxon>
        <taxon>Clostridia</taxon>
        <taxon>Eubacteriales</taxon>
        <taxon>Oscillospiraceae</taxon>
        <taxon>Ruminococcus</taxon>
    </lineage>
</organism>
<comment type="caution">
    <text evidence="1">The sequence shown here is derived from an EMBL/GenBank/DDBJ whole genome shotgun (WGS) entry which is preliminary data.</text>
</comment>
<dbReference type="SUPFAM" id="SSF53300">
    <property type="entry name" value="vWA-like"/>
    <property type="match status" value="1"/>
</dbReference>